<dbReference type="CDD" id="cd00593">
    <property type="entry name" value="RIBOc"/>
    <property type="match status" value="2"/>
</dbReference>
<evidence type="ECO:0000313" key="2">
    <source>
        <dbReference type="EMBL" id="MDG3493348.1"/>
    </source>
</evidence>
<feature type="domain" description="RNase III" evidence="1">
    <location>
        <begin position="4"/>
        <end position="130"/>
    </location>
</feature>
<gene>
    <name evidence="2" type="ORF">FEV09_02145</name>
</gene>
<dbReference type="PANTHER" id="PTHR34800:SF1">
    <property type="entry name" value="TETRAPYRROLE-BINDING PROTEIN, CHLOROPLASTIC"/>
    <property type="match status" value="1"/>
</dbReference>
<dbReference type="Proteomes" id="UP001152872">
    <property type="component" value="Unassembled WGS sequence"/>
</dbReference>
<evidence type="ECO:0000259" key="1">
    <source>
        <dbReference type="PROSITE" id="PS50142"/>
    </source>
</evidence>
<dbReference type="Gene3D" id="1.10.10.1770">
    <property type="entry name" value="Gun4-like"/>
    <property type="match status" value="1"/>
</dbReference>
<dbReference type="Pfam" id="PF14622">
    <property type="entry name" value="Ribonucleas_3_3"/>
    <property type="match status" value="2"/>
</dbReference>
<keyword evidence="3" id="KW-1185">Reference proteome</keyword>
<dbReference type="PANTHER" id="PTHR34800">
    <property type="entry name" value="TETRAPYRROLE-BINDING PROTEIN, CHLOROPLASTIC"/>
    <property type="match status" value="1"/>
</dbReference>
<dbReference type="InterPro" id="IPR036389">
    <property type="entry name" value="RNase_III_sf"/>
</dbReference>
<organism evidence="2 3">
    <name type="scientific">Pseudanabaena catenata USMAC16</name>
    <dbReference type="NCBI Taxonomy" id="1855837"/>
    <lineage>
        <taxon>Bacteria</taxon>
        <taxon>Bacillati</taxon>
        <taxon>Cyanobacteriota</taxon>
        <taxon>Cyanophyceae</taxon>
        <taxon>Pseudanabaenales</taxon>
        <taxon>Pseudanabaenaceae</taxon>
        <taxon>Pseudanabaena</taxon>
    </lineage>
</organism>
<feature type="domain" description="RNase III" evidence="1">
    <location>
        <begin position="163"/>
        <end position="284"/>
    </location>
</feature>
<dbReference type="SUPFAM" id="SSF140869">
    <property type="entry name" value="GUN4-like"/>
    <property type="match status" value="1"/>
</dbReference>
<dbReference type="RefSeq" id="WP_009625388.1">
    <property type="nucleotide sequence ID" value="NZ_VBTY01000009.1"/>
</dbReference>
<dbReference type="CDD" id="cd16383">
    <property type="entry name" value="GUN4"/>
    <property type="match status" value="1"/>
</dbReference>
<dbReference type="InterPro" id="IPR000999">
    <property type="entry name" value="RNase_III_dom"/>
</dbReference>
<dbReference type="Pfam" id="PF05419">
    <property type="entry name" value="GUN4"/>
    <property type="match status" value="1"/>
</dbReference>
<protein>
    <submittedName>
        <fullName evidence="2">GUN4 domain-containing protein</fullName>
    </submittedName>
</protein>
<accession>A0A9X4RG23</accession>
<evidence type="ECO:0000313" key="3">
    <source>
        <dbReference type="Proteomes" id="UP001152872"/>
    </source>
</evidence>
<dbReference type="SMART" id="SM00535">
    <property type="entry name" value="RIBOc"/>
    <property type="match status" value="2"/>
</dbReference>
<dbReference type="AlphaFoldDB" id="A0A9X4RG23"/>
<comment type="caution">
    <text evidence="2">The sequence shown here is derived from an EMBL/GenBank/DDBJ whole genome shotgun (WGS) entry which is preliminary data.</text>
</comment>
<dbReference type="EMBL" id="VBTY01000009">
    <property type="protein sequence ID" value="MDG3493348.1"/>
    <property type="molecule type" value="Genomic_DNA"/>
</dbReference>
<reference evidence="2" key="1">
    <citation type="submission" date="2019-05" db="EMBL/GenBank/DDBJ databases">
        <title>Whole genome sequencing of Pseudanabaena catenata USMAC16.</title>
        <authorList>
            <person name="Khan Z."/>
            <person name="Omar W.M."/>
            <person name="Convey P."/>
            <person name="Merican F."/>
            <person name="Najimudin N."/>
        </authorList>
    </citation>
    <scope>NUCLEOTIDE SEQUENCE</scope>
    <source>
        <strain evidence="2">USMAC16</strain>
    </source>
</reference>
<dbReference type="Gene3D" id="1.10.1520.10">
    <property type="entry name" value="Ribonuclease III domain"/>
    <property type="match status" value="2"/>
</dbReference>
<proteinExistence type="predicted"/>
<sequence length="472" mass="53584">MNDIKAIESAIGLTFLDKNLLWQSLTHTTYARFIGTPEAHNGCLAILGDTLLDLIVVEHLYKIYGNQHGKQFISDERDKLVNKDENLNLFSEKICLNKLVRAKKTNDLISSEDIIRSFKALLAAIYLDQGLGIAQNWFINQFLSHLDSDRSKTIENKLSIVDIAVIEKAISHEFCNEAFLQTAITERSYAVRWKNAGDHNEGLALLGDSLLDFIVLEYLYNLKGKYGKGKLSSNRDKLVKDNTLEFIANRLGLARFIRHDGMLGTKNLTDGLEAILGAIYLDGGLNVSRDWLFRQIPKEIITQIENQFCQDESMSQFLPANIFSTDSLISSIDISYSKLNDLLSKGQWQDADLETKELMLRVVGEVNYLPSELIDTFPCDDLEIIDQLWTHYSEGRFGFSIQVKILKEVEEIWDSFGDRVGWRVNQVWQSKNDRIYDLNAPKGHLPSAAIRAAGKGAKTRMQVLKRAEICRL</sequence>
<dbReference type="GO" id="GO:0004525">
    <property type="term" value="F:ribonuclease III activity"/>
    <property type="evidence" value="ECO:0007669"/>
    <property type="project" value="InterPro"/>
</dbReference>
<dbReference type="GO" id="GO:0006396">
    <property type="term" value="P:RNA processing"/>
    <property type="evidence" value="ECO:0007669"/>
    <property type="project" value="InterPro"/>
</dbReference>
<dbReference type="PROSITE" id="PS50142">
    <property type="entry name" value="RNASE_3_2"/>
    <property type="match status" value="2"/>
</dbReference>
<dbReference type="GO" id="GO:0046906">
    <property type="term" value="F:tetrapyrrole binding"/>
    <property type="evidence" value="ECO:0007669"/>
    <property type="project" value="TreeGrafter"/>
</dbReference>
<dbReference type="SUPFAM" id="SSF69065">
    <property type="entry name" value="RNase III domain-like"/>
    <property type="match status" value="2"/>
</dbReference>
<name>A0A9X4RG23_9CYAN</name>
<dbReference type="InterPro" id="IPR008629">
    <property type="entry name" value="GUN4-like"/>
</dbReference>
<dbReference type="Gene3D" id="1.25.40.620">
    <property type="match status" value="1"/>
</dbReference>
<dbReference type="InterPro" id="IPR037215">
    <property type="entry name" value="GUN4-like_sf"/>
</dbReference>